<dbReference type="Proteomes" id="UP000050360">
    <property type="component" value="Unassembled WGS sequence"/>
</dbReference>
<accession>A0A0P7ZGV5</accession>
<dbReference type="AlphaFoldDB" id="A0A0P7ZGV5"/>
<sequence length="22" mass="2508">MPEPESTEPEQQILVPEKITLV</sequence>
<evidence type="ECO:0000313" key="3">
    <source>
        <dbReference type="Proteomes" id="UP000050360"/>
    </source>
</evidence>
<organism evidence="2 3">
    <name type="scientific">Candidatus Methanoperedens nitratireducens</name>
    <dbReference type="NCBI Taxonomy" id="1392998"/>
    <lineage>
        <taxon>Archaea</taxon>
        <taxon>Methanobacteriati</taxon>
        <taxon>Methanobacteriota</taxon>
        <taxon>Stenosarchaea group</taxon>
        <taxon>Methanomicrobia</taxon>
        <taxon>Methanosarcinales</taxon>
        <taxon>ANME-2 cluster</taxon>
        <taxon>Candidatus Methanoperedentaceae</taxon>
        <taxon>Candidatus Methanoperedens</taxon>
    </lineage>
</organism>
<feature type="region of interest" description="Disordered" evidence="1">
    <location>
        <begin position="1"/>
        <end position="22"/>
    </location>
</feature>
<dbReference type="EMBL" id="LKCM01000106">
    <property type="protein sequence ID" value="KPQ44126.1"/>
    <property type="molecule type" value="Genomic_DNA"/>
</dbReference>
<reference evidence="2 3" key="1">
    <citation type="submission" date="2015-09" db="EMBL/GenBank/DDBJ databases">
        <title>A metagenomics-based metabolic model of nitrate-dependent anaerobic oxidation of methane by Methanoperedens-like archaea.</title>
        <authorList>
            <person name="Arshad A."/>
            <person name="Speth D.R."/>
            <person name="De Graaf R.M."/>
            <person name="Op Den Camp H.J."/>
            <person name="Jetten M.S."/>
            <person name="Welte C.U."/>
        </authorList>
    </citation>
    <scope>NUCLEOTIDE SEQUENCE [LARGE SCALE GENOMIC DNA]</scope>
</reference>
<protein>
    <submittedName>
        <fullName evidence="2">Uncharacterized protein</fullName>
    </submittedName>
</protein>
<feature type="non-terminal residue" evidence="2">
    <location>
        <position position="22"/>
    </location>
</feature>
<name>A0A0P7ZGV5_9EURY</name>
<evidence type="ECO:0000256" key="1">
    <source>
        <dbReference type="SAM" id="MobiDB-lite"/>
    </source>
</evidence>
<evidence type="ECO:0000313" key="2">
    <source>
        <dbReference type="EMBL" id="KPQ44126.1"/>
    </source>
</evidence>
<proteinExistence type="predicted"/>
<comment type="caution">
    <text evidence="2">The sequence shown here is derived from an EMBL/GenBank/DDBJ whole genome shotgun (WGS) entry which is preliminary data.</text>
</comment>
<gene>
    <name evidence="2" type="ORF">MPEBLZ_01265</name>
</gene>